<proteinExistence type="predicted"/>
<dbReference type="Pfam" id="PF03445">
    <property type="entry name" value="DUF294"/>
    <property type="match status" value="1"/>
</dbReference>
<dbReference type="Proteomes" id="UP000287502">
    <property type="component" value="Chromosome"/>
</dbReference>
<dbReference type="CDD" id="cd05401">
    <property type="entry name" value="NT_GlnE_GlnD_like"/>
    <property type="match status" value="1"/>
</dbReference>
<protein>
    <submittedName>
        <fullName evidence="5">CBS domain-containing protein</fullName>
    </submittedName>
</protein>
<feature type="domain" description="Cyclic nucleotide-binding" evidence="3">
    <location>
        <begin position="12"/>
        <end position="115"/>
    </location>
</feature>
<feature type="domain" description="CBS" evidence="4">
    <location>
        <begin position="234"/>
        <end position="290"/>
    </location>
</feature>
<dbReference type="RefSeq" id="WP_128466436.1">
    <property type="nucleotide sequence ID" value="NZ_CP035108.1"/>
</dbReference>
<dbReference type="GO" id="GO:0008773">
    <property type="term" value="F:[protein-PII] uridylyltransferase activity"/>
    <property type="evidence" value="ECO:0007669"/>
    <property type="project" value="InterPro"/>
</dbReference>
<dbReference type="EMBL" id="CP035108">
    <property type="protein sequence ID" value="QAR33150.1"/>
    <property type="molecule type" value="Genomic_DNA"/>
</dbReference>
<dbReference type="InterPro" id="IPR014710">
    <property type="entry name" value="RmlC-like_jellyroll"/>
</dbReference>
<gene>
    <name evidence="5" type="ORF">EP073_06975</name>
</gene>
<dbReference type="PROSITE" id="PS51371">
    <property type="entry name" value="CBS"/>
    <property type="match status" value="2"/>
</dbReference>
<dbReference type="SMART" id="SM00100">
    <property type="entry name" value="cNMP"/>
    <property type="match status" value="1"/>
</dbReference>
<dbReference type="Pfam" id="PF10335">
    <property type="entry name" value="DUF294_C"/>
    <property type="match status" value="1"/>
</dbReference>
<keyword evidence="6" id="KW-1185">Reference proteome</keyword>
<dbReference type="KEGG" id="gtl:EP073_06975"/>
<dbReference type="Pfam" id="PF00571">
    <property type="entry name" value="CBS"/>
    <property type="match status" value="2"/>
</dbReference>
<evidence type="ECO:0000313" key="5">
    <source>
        <dbReference type="EMBL" id="QAR33150.1"/>
    </source>
</evidence>
<dbReference type="Pfam" id="PF00027">
    <property type="entry name" value="cNMP_binding"/>
    <property type="match status" value="1"/>
</dbReference>
<sequence>MSELKRLYECEPFKHIPAKAADELEALSETVVYPDGVVIFTQKSEPSGYLYFIQKGQVEITAETSEGVEMIVDYRKSGGFFGWSPIFTSESYAAGAKTTEATHCLLIPKEPLLSLAQQHPIISNYFSKAIYSQIRKLYREMTEHKSLDPMAQIEAYPFQKRLTEIMSRPVETCSLSTSVREIAMKMTEQDIAALVVCDGTGKMTGIITERDMVRKVLATDTENCLRHFTAKDVMTPEPYFMTPDTYMYEAATFMLRHSIRHLPILDGQNIVGIVSIQDLMKFRSQKSMLLVGSAKEAETIEELTRIRGEIVKVAKILLAENRSHVETMEILSYIHHSIIRRCFEVVLQSMVKEGHSVPPIKYTFIIMGSGGRKEMLLGPDQDNGFIFEDYPEELHEQVEAFFDPFAERLVSALADIGYHLCNGKVMVNNPSWRGRLSEWKERVSRWIRVPEPQRVRYSSIFFDFMPIIGEESLCASLRETVFQEIKANPLFLFQMMELDFKHKVPLNLIGRFITSGEKEHKGKLSLKENGSIFIVDCARMFTLQEGVHAVTTLDRLDVLLERRLFNKSTVENLKAAFESFTYLRLQNEINLIEQGESPSHYMDPDTLSEQEADLLKEAFKATSKLQDSTKRYFSKIIGR</sequence>
<dbReference type="CDD" id="cd00038">
    <property type="entry name" value="CAP_ED"/>
    <property type="match status" value="1"/>
</dbReference>
<dbReference type="InterPro" id="IPR043519">
    <property type="entry name" value="NT_sf"/>
</dbReference>
<dbReference type="SUPFAM" id="SSF51206">
    <property type="entry name" value="cAMP-binding domain-like"/>
    <property type="match status" value="1"/>
</dbReference>
<dbReference type="PANTHER" id="PTHR43080">
    <property type="entry name" value="CBS DOMAIN-CONTAINING PROTEIN CBSX3, MITOCHONDRIAL"/>
    <property type="match status" value="1"/>
</dbReference>
<dbReference type="InterPro" id="IPR000644">
    <property type="entry name" value="CBS_dom"/>
</dbReference>
<evidence type="ECO:0000256" key="1">
    <source>
        <dbReference type="ARBA" id="ARBA00023122"/>
    </source>
</evidence>
<dbReference type="Gene3D" id="2.60.120.10">
    <property type="entry name" value="Jelly Rolls"/>
    <property type="match status" value="1"/>
</dbReference>
<keyword evidence="1 2" id="KW-0129">CBS domain</keyword>
<evidence type="ECO:0000313" key="6">
    <source>
        <dbReference type="Proteomes" id="UP000287502"/>
    </source>
</evidence>
<reference evidence="5 6" key="1">
    <citation type="submission" date="2019-01" db="EMBL/GenBank/DDBJ databases">
        <title>Geovibrio thiophilus DSM 11263, complete genome.</title>
        <authorList>
            <person name="Spring S."/>
            <person name="Bunk B."/>
            <person name="Sproer C."/>
        </authorList>
    </citation>
    <scope>NUCLEOTIDE SEQUENCE [LARGE SCALE GENOMIC DNA]</scope>
    <source>
        <strain evidence="5 6">DSM 11263</strain>
    </source>
</reference>
<dbReference type="InterPro" id="IPR051257">
    <property type="entry name" value="Diverse_CBS-Domain"/>
</dbReference>
<dbReference type="InterPro" id="IPR000595">
    <property type="entry name" value="cNMP-bd_dom"/>
</dbReference>
<dbReference type="SMART" id="SM00116">
    <property type="entry name" value="CBS"/>
    <property type="match status" value="2"/>
</dbReference>
<dbReference type="InterPro" id="IPR018821">
    <property type="entry name" value="DUF294_put_nucleoTrafse_sb-bd"/>
</dbReference>
<dbReference type="InterPro" id="IPR046342">
    <property type="entry name" value="CBS_dom_sf"/>
</dbReference>
<name>A0A3R5UXS3_9BACT</name>
<dbReference type="InterPro" id="IPR018490">
    <property type="entry name" value="cNMP-bd_dom_sf"/>
</dbReference>
<dbReference type="Gene3D" id="3.10.580.10">
    <property type="entry name" value="CBS-domain"/>
    <property type="match status" value="1"/>
</dbReference>
<dbReference type="AlphaFoldDB" id="A0A3R5UXS3"/>
<dbReference type="SUPFAM" id="SSF81301">
    <property type="entry name" value="Nucleotidyltransferase"/>
    <property type="match status" value="1"/>
</dbReference>
<evidence type="ECO:0000256" key="2">
    <source>
        <dbReference type="PROSITE-ProRule" id="PRU00703"/>
    </source>
</evidence>
<dbReference type="PANTHER" id="PTHR43080:SF2">
    <property type="entry name" value="CBS DOMAIN-CONTAINING PROTEIN"/>
    <property type="match status" value="1"/>
</dbReference>
<dbReference type="InterPro" id="IPR005105">
    <property type="entry name" value="GlnD_Uridyltrans_N"/>
</dbReference>
<organism evidence="5 6">
    <name type="scientific">Geovibrio thiophilus</name>
    <dbReference type="NCBI Taxonomy" id="139438"/>
    <lineage>
        <taxon>Bacteria</taxon>
        <taxon>Pseudomonadati</taxon>
        <taxon>Deferribacterota</taxon>
        <taxon>Deferribacteres</taxon>
        <taxon>Deferribacterales</taxon>
        <taxon>Geovibrionaceae</taxon>
        <taxon>Geovibrio</taxon>
    </lineage>
</organism>
<dbReference type="PROSITE" id="PS50042">
    <property type="entry name" value="CNMP_BINDING_3"/>
    <property type="match status" value="1"/>
</dbReference>
<feature type="domain" description="CBS" evidence="4">
    <location>
        <begin position="166"/>
        <end position="222"/>
    </location>
</feature>
<dbReference type="SUPFAM" id="SSF54631">
    <property type="entry name" value="CBS-domain pair"/>
    <property type="match status" value="1"/>
</dbReference>
<accession>A0A3R5UXS3</accession>
<dbReference type="OrthoDB" id="9808528at2"/>
<evidence type="ECO:0000259" key="3">
    <source>
        <dbReference type="PROSITE" id="PS50042"/>
    </source>
</evidence>
<evidence type="ECO:0000259" key="4">
    <source>
        <dbReference type="PROSITE" id="PS51371"/>
    </source>
</evidence>